<evidence type="ECO:0000259" key="4">
    <source>
        <dbReference type="Pfam" id="PF14331"/>
    </source>
</evidence>
<dbReference type="InterPro" id="IPR010623">
    <property type="entry name" value="IcmF_C"/>
</dbReference>
<feature type="domain" description="Type VI secretion system IcmF C-terminal" evidence="2">
    <location>
        <begin position="1054"/>
        <end position="1159"/>
    </location>
</feature>
<dbReference type="SUPFAM" id="SSF52540">
    <property type="entry name" value="P-loop containing nucleoside triphosphate hydrolases"/>
    <property type="match status" value="1"/>
</dbReference>
<dbReference type="InterPro" id="IPR053156">
    <property type="entry name" value="T6SS_TssM-like"/>
</dbReference>
<comment type="caution">
    <text evidence="6">The sequence shown here is derived from an EMBL/GenBank/DDBJ whole genome shotgun (WGS) entry which is preliminary data.</text>
</comment>
<evidence type="ECO:0000259" key="5">
    <source>
        <dbReference type="Pfam" id="PF21070"/>
    </source>
</evidence>
<dbReference type="OrthoDB" id="9758229at2"/>
<dbReference type="CDD" id="cd00882">
    <property type="entry name" value="Ras_like_GTPase"/>
    <property type="match status" value="1"/>
</dbReference>
<evidence type="ECO:0000259" key="2">
    <source>
        <dbReference type="Pfam" id="PF06744"/>
    </source>
</evidence>
<name>A0A0D9AWK9_STUST</name>
<protein>
    <submittedName>
        <fullName evidence="6">Type VI secretion protein VasK</fullName>
    </submittedName>
</protein>
<dbReference type="InterPro" id="IPR025743">
    <property type="entry name" value="TssM1_N"/>
</dbReference>
<proteinExistence type="predicted"/>
<dbReference type="Pfam" id="PF14331">
    <property type="entry name" value="IcmF-related_N"/>
    <property type="match status" value="1"/>
</dbReference>
<accession>A0A0D9AWK9</accession>
<reference evidence="6 7" key="1">
    <citation type="submission" date="2015-02" db="EMBL/GenBank/DDBJ databases">
        <title>Draft genome sequence of Pseudomonas stutzeri NT0128 isolated from wheat (Triticum turgidum) rhizosphere.</title>
        <authorList>
            <person name="Tovi N."/>
            <person name="Frenk S."/>
            <person name="Hadar Y."/>
            <person name="Minz D."/>
        </authorList>
    </citation>
    <scope>NUCLEOTIDE SEQUENCE [LARGE SCALE GENOMIC DNA]</scope>
    <source>
        <strain evidence="6 7">NT0128</strain>
    </source>
</reference>
<feature type="domain" description="Type VI secretion system component TssM1 helical" evidence="5">
    <location>
        <begin position="947"/>
        <end position="1045"/>
    </location>
</feature>
<dbReference type="PATRIC" id="fig|316.101.peg.3415"/>
<dbReference type="PANTHER" id="PTHR36153:SF1">
    <property type="entry name" value="TYPE VI SECRETION SYSTEM COMPONENT TSSM1"/>
    <property type="match status" value="1"/>
</dbReference>
<dbReference type="Pfam" id="PF06744">
    <property type="entry name" value="IcmF_C"/>
    <property type="match status" value="1"/>
</dbReference>
<keyword evidence="1" id="KW-0472">Membrane</keyword>
<dbReference type="Pfam" id="PF06761">
    <property type="entry name" value="IcmF-related"/>
    <property type="match status" value="1"/>
</dbReference>
<sequence length="1179" mass="133274">MKVFFGKLAAFFRKTWVWSLCVLLVLILLVWFVGPLLAVDDYKVWESSTSRLLTIAGLCLAWGLFIVFTSWRTTRRKQAEASDEQAQERLRCEGLVSEEQGILRQRYRDAMRTLKGSSLYRGRSEKWRNDLPWYLLLGPQGSGKTSMLDFSGLDFPLNRGENQRLTKDVSGTRYADWYFADHAVLIDTAGRYLTQPDAPVDSKAWDTLLGLLRRRRARPLNGVLVNIPVEQLLQSNELELETLARQSRQRLHEIRQRLGADVPIYLVLSKADKVLGFDEFFDQLSREESDQVLGTSFRKEQDGTDVNVVRGEFEELLRRLNSQIILRMHQERDTQRRGRILDFPHQLGQIGERLCLFVELAFSGNRYQRASQLRGFYLTSAPQLQNGLDPLTSGIGRNIGLSSSALPTYRSGRARFINHLLSRVIFPEADLAGLDQKELRRIDWGQRALYATSFACLALFGALWANGFSNNHQRLEQLRSLAEHLGREHQAISAQDDALRTLKALDTSYAATQVFPNKAEVAYLQRAGLYQGERVDPTLHQAYRRELEDLLLPRVARQLEAQIRANLTDRERLLGSLRAYLMLNLEQRRENGFLKEWLAADWSLRYAGNAVAQNGLLTHFERLLDESFTAYPLNDQLVAEARQVLRSESLANVVYRMLRDQARSLPDYRFSQRLGPQGALFNGSDYAIPGLYTQNGYQKFYVAQGSDLVREILRDNWVLGGGDSLSLKDLSHLMVEMEQLYFRDYANYWSEAVAQLTLEPMAGAGQGAVLLSGLSAANSPLLQLLVEIRDNTHFAGVADAADDAADAGDALKGAKGKLGKAAMLASAAAEQAQVVLAKNLPDTARKTLERRFEPLHRLLDENSGASAELVPTLQALDALQLQLAGLAHASTPDQAAFELAKARMGGQRDAINQLRASAARLPQPIGNWFGLLAEDSWTLVLNDAYHYLNQRYQSELYAFYKGSLRQRYPFSAHSESDVAIADFREFFKTQGVAESFFDRYLKAFVSGSAGQYQLRRVDGRGLPLSREFLAQMSHAQTIRRSFFAENPNEPQIRFKLEPYSLDSSLGRADFRFGNQQMEYRHGPIVQTAFSWPADAEDGRTSLVVEELGGHRVGIEKNTGPWSLFRLLDLMQVDYHSGRDVLMLKANLAGRHANYLLHSQRSPNPFDIALLRDFKLPATL</sequence>
<dbReference type="InterPro" id="IPR048677">
    <property type="entry name" value="TssM1_hel"/>
</dbReference>
<keyword evidence="1" id="KW-1133">Transmembrane helix</keyword>
<evidence type="ECO:0000313" key="6">
    <source>
        <dbReference type="EMBL" id="KJH85147.1"/>
    </source>
</evidence>
<dbReference type="InterPro" id="IPR027417">
    <property type="entry name" value="P-loop_NTPase"/>
</dbReference>
<gene>
    <name evidence="6" type="ORF">UF78_00440</name>
</gene>
<evidence type="ECO:0000259" key="3">
    <source>
        <dbReference type="Pfam" id="PF06761"/>
    </source>
</evidence>
<evidence type="ECO:0000313" key="7">
    <source>
        <dbReference type="Proteomes" id="UP000032487"/>
    </source>
</evidence>
<organism evidence="6 7">
    <name type="scientific">Stutzerimonas stutzeri</name>
    <name type="common">Pseudomonas stutzeri</name>
    <dbReference type="NCBI Taxonomy" id="316"/>
    <lineage>
        <taxon>Bacteria</taxon>
        <taxon>Pseudomonadati</taxon>
        <taxon>Pseudomonadota</taxon>
        <taxon>Gammaproteobacteria</taxon>
        <taxon>Pseudomonadales</taxon>
        <taxon>Pseudomonadaceae</taxon>
        <taxon>Stutzerimonas</taxon>
    </lineage>
</organism>
<dbReference type="PANTHER" id="PTHR36153">
    <property type="entry name" value="INNER MEMBRANE PROTEIN-RELATED"/>
    <property type="match status" value="1"/>
</dbReference>
<dbReference type="Pfam" id="PF21070">
    <property type="entry name" value="IcmF_helical"/>
    <property type="match status" value="1"/>
</dbReference>
<dbReference type="EMBL" id="JYHV01000002">
    <property type="protein sequence ID" value="KJH85147.1"/>
    <property type="molecule type" value="Genomic_DNA"/>
</dbReference>
<keyword evidence="1" id="KW-0812">Transmembrane</keyword>
<dbReference type="Proteomes" id="UP000032487">
    <property type="component" value="Unassembled WGS sequence"/>
</dbReference>
<dbReference type="InterPro" id="IPR009612">
    <property type="entry name" value="IcmF-rel"/>
</dbReference>
<feature type="transmembrane region" description="Helical" evidence="1">
    <location>
        <begin position="448"/>
        <end position="465"/>
    </location>
</feature>
<feature type="domain" description="Type VI secretion system component TssM1 N-terminal" evidence="4">
    <location>
        <begin position="200"/>
        <end position="452"/>
    </location>
</feature>
<dbReference type="NCBIfam" id="TIGR03348">
    <property type="entry name" value="VI_IcmF"/>
    <property type="match status" value="1"/>
</dbReference>
<feature type="domain" description="IcmF-related" evidence="3">
    <location>
        <begin position="502"/>
        <end position="792"/>
    </location>
</feature>
<dbReference type="AlphaFoldDB" id="A0A0D9AWK9"/>
<evidence type="ECO:0000256" key="1">
    <source>
        <dbReference type="SAM" id="Phobius"/>
    </source>
</evidence>
<dbReference type="InterPro" id="IPR017731">
    <property type="entry name" value="TssM1-like"/>
</dbReference>
<feature type="transmembrane region" description="Helical" evidence="1">
    <location>
        <begin position="48"/>
        <end position="68"/>
    </location>
</feature>
<dbReference type="RefSeq" id="WP_045160048.1">
    <property type="nucleotide sequence ID" value="NZ_JYHV01000002.1"/>
</dbReference>